<reference evidence="6 7" key="1">
    <citation type="submission" date="2019-03" db="EMBL/GenBank/DDBJ databases">
        <title>Genomic Encyclopedia of Type Strains, Phase IV (KMG-IV): sequencing the most valuable type-strain genomes for metagenomic binning, comparative biology and taxonomic classification.</title>
        <authorList>
            <person name="Goeker M."/>
        </authorList>
    </citation>
    <scope>NUCLEOTIDE SEQUENCE [LARGE SCALE GENOMIC DNA]</scope>
    <source>
        <strain evidence="6 7">DSM 100059</strain>
    </source>
</reference>
<proteinExistence type="inferred from homology"/>
<evidence type="ECO:0000313" key="7">
    <source>
        <dbReference type="Proteomes" id="UP000294498"/>
    </source>
</evidence>
<dbReference type="CDD" id="cd02440">
    <property type="entry name" value="AdoMet_MTases"/>
    <property type="match status" value="1"/>
</dbReference>
<keyword evidence="4 5" id="KW-0949">S-adenosyl-L-methionine</keyword>
<accession>A0A4R8DQV4</accession>
<keyword evidence="2 5" id="KW-0489">Methyltransferase</keyword>
<protein>
    <recommendedName>
        <fullName evidence="5">Demethylmenaquinone methyltransferase</fullName>
        <ecNumber evidence="5">2.1.1.163</ecNumber>
    </recommendedName>
</protein>
<dbReference type="PROSITE" id="PS51608">
    <property type="entry name" value="SAM_MT_UBIE"/>
    <property type="match status" value="1"/>
</dbReference>
<dbReference type="PROSITE" id="PS01183">
    <property type="entry name" value="UBIE_1"/>
    <property type="match status" value="1"/>
</dbReference>
<evidence type="ECO:0000313" key="6">
    <source>
        <dbReference type="EMBL" id="TDX00178.1"/>
    </source>
</evidence>
<dbReference type="Pfam" id="PF01209">
    <property type="entry name" value="Ubie_methyltran"/>
    <property type="match status" value="1"/>
</dbReference>
<dbReference type="NCBIfam" id="NF001244">
    <property type="entry name" value="PRK00216.1-5"/>
    <property type="match status" value="1"/>
</dbReference>
<dbReference type="PROSITE" id="PS01184">
    <property type="entry name" value="UBIE_2"/>
    <property type="match status" value="1"/>
</dbReference>
<evidence type="ECO:0000256" key="4">
    <source>
        <dbReference type="ARBA" id="ARBA00022691"/>
    </source>
</evidence>
<comment type="function">
    <text evidence="5">Methyltransferase required for the conversion of demethylmenaquinol (DMKH2) to menaquinol (MKH2).</text>
</comment>
<keyword evidence="3 5" id="KW-0808">Transferase</keyword>
<dbReference type="GO" id="GO:0032259">
    <property type="term" value="P:methylation"/>
    <property type="evidence" value="ECO:0007669"/>
    <property type="project" value="UniProtKB-KW"/>
</dbReference>
<dbReference type="OrthoDB" id="9808140at2"/>
<dbReference type="GO" id="GO:0009234">
    <property type="term" value="P:menaquinone biosynthetic process"/>
    <property type="evidence" value="ECO:0007669"/>
    <property type="project" value="UniProtKB-UniRule"/>
</dbReference>
<dbReference type="Proteomes" id="UP000294498">
    <property type="component" value="Unassembled WGS sequence"/>
</dbReference>
<dbReference type="Gene3D" id="3.40.50.150">
    <property type="entry name" value="Vaccinia Virus protein VP39"/>
    <property type="match status" value="1"/>
</dbReference>
<feature type="binding site" evidence="5">
    <location>
        <position position="92"/>
    </location>
    <ligand>
        <name>S-adenosyl-L-methionine</name>
        <dbReference type="ChEBI" id="CHEBI:59789"/>
    </ligand>
</feature>
<name>A0A4R8DQV4_9BACT</name>
<gene>
    <name evidence="5" type="primary">menG</name>
    <name evidence="6" type="ORF">EDB95_1195</name>
</gene>
<dbReference type="NCBIfam" id="TIGR01934">
    <property type="entry name" value="MenG_MenH_UbiE"/>
    <property type="match status" value="1"/>
</dbReference>
<evidence type="ECO:0000256" key="5">
    <source>
        <dbReference type="HAMAP-Rule" id="MF_01813"/>
    </source>
</evidence>
<dbReference type="InterPro" id="IPR023576">
    <property type="entry name" value="UbiE/COQ5_MeTrFase_CS"/>
</dbReference>
<keyword evidence="1 5" id="KW-0474">Menaquinone biosynthesis</keyword>
<comment type="catalytic activity">
    <reaction evidence="5">
        <text>a 2-demethylmenaquinol + S-adenosyl-L-methionine = a menaquinol + S-adenosyl-L-homocysteine + H(+)</text>
        <dbReference type="Rhea" id="RHEA:42640"/>
        <dbReference type="Rhea" id="RHEA-COMP:9539"/>
        <dbReference type="Rhea" id="RHEA-COMP:9563"/>
        <dbReference type="ChEBI" id="CHEBI:15378"/>
        <dbReference type="ChEBI" id="CHEBI:18151"/>
        <dbReference type="ChEBI" id="CHEBI:55437"/>
        <dbReference type="ChEBI" id="CHEBI:57856"/>
        <dbReference type="ChEBI" id="CHEBI:59789"/>
        <dbReference type="EC" id="2.1.1.163"/>
    </reaction>
</comment>
<dbReference type="RefSeq" id="WP_133991513.1">
    <property type="nucleotide sequence ID" value="NZ_SODV01000001.1"/>
</dbReference>
<dbReference type="EMBL" id="SODV01000001">
    <property type="protein sequence ID" value="TDX00178.1"/>
    <property type="molecule type" value="Genomic_DNA"/>
</dbReference>
<dbReference type="UniPathway" id="UPA00079">
    <property type="reaction ID" value="UER00169"/>
</dbReference>
<dbReference type="HAMAP" id="MF_01813">
    <property type="entry name" value="MenG_UbiE_methyltr"/>
    <property type="match status" value="1"/>
</dbReference>
<sequence>MTSYRHDRVVPYDDSRLSKTAQVASMFDDIASRYDFLNRFLSGGIDLWWRKKAIRELRGCARGHFLDVATGTGDMAVMTYRRLAPRQITGIDISEGMLELGRRKIERQQLTGHITLSPGDSGHIPFPDDSFDAATVAFGVRNFEYLDQGLAEIRRVLRPGGKLVVLEFSQPKGLTGKLYRWYMRRICPLLVSLVSRNRKAYLYLGDSIQAFPEGDRFVSVLDKVGFRETRARAMTFGICSIYIGLK</sequence>
<dbReference type="InterPro" id="IPR004033">
    <property type="entry name" value="UbiE/COQ5_MeTrFase"/>
</dbReference>
<comment type="caution">
    <text evidence="5">Lacks conserved residue(s) required for the propagation of feature annotation.</text>
</comment>
<comment type="similarity">
    <text evidence="5">Belongs to the class I-like SAM-binding methyltransferase superfamily. MenG/UbiE family.</text>
</comment>
<evidence type="ECO:0000256" key="3">
    <source>
        <dbReference type="ARBA" id="ARBA00022679"/>
    </source>
</evidence>
<organism evidence="6 7">
    <name type="scientific">Dinghuibacter silviterrae</name>
    <dbReference type="NCBI Taxonomy" id="1539049"/>
    <lineage>
        <taxon>Bacteria</taxon>
        <taxon>Pseudomonadati</taxon>
        <taxon>Bacteroidota</taxon>
        <taxon>Chitinophagia</taxon>
        <taxon>Chitinophagales</taxon>
        <taxon>Chitinophagaceae</taxon>
        <taxon>Dinghuibacter</taxon>
    </lineage>
</organism>
<dbReference type="InterPro" id="IPR029063">
    <property type="entry name" value="SAM-dependent_MTases_sf"/>
</dbReference>
<feature type="binding site" evidence="5">
    <location>
        <begin position="120"/>
        <end position="121"/>
    </location>
    <ligand>
        <name>S-adenosyl-L-methionine</name>
        <dbReference type="ChEBI" id="CHEBI:59789"/>
    </ligand>
</feature>
<dbReference type="EC" id="2.1.1.163" evidence="5"/>
<dbReference type="GO" id="GO:0043770">
    <property type="term" value="F:demethylmenaquinone methyltransferase activity"/>
    <property type="evidence" value="ECO:0007669"/>
    <property type="project" value="UniProtKB-UniRule"/>
</dbReference>
<comment type="caution">
    <text evidence="6">The sequence shown here is derived from an EMBL/GenBank/DDBJ whole genome shotgun (WGS) entry which is preliminary data.</text>
</comment>
<evidence type="ECO:0000256" key="2">
    <source>
        <dbReference type="ARBA" id="ARBA00022603"/>
    </source>
</evidence>
<dbReference type="AlphaFoldDB" id="A0A4R8DQV4"/>
<dbReference type="SUPFAM" id="SSF53335">
    <property type="entry name" value="S-adenosyl-L-methionine-dependent methyltransferases"/>
    <property type="match status" value="1"/>
</dbReference>
<evidence type="ECO:0000256" key="1">
    <source>
        <dbReference type="ARBA" id="ARBA00022428"/>
    </source>
</evidence>
<dbReference type="PANTHER" id="PTHR43591">
    <property type="entry name" value="METHYLTRANSFERASE"/>
    <property type="match status" value="1"/>
</dbReference>
<dbReference type="PANTHER" id="PTHR43591:SF24">
    <property type="entry name" value="2-METHOXY-6-POLYPRENYL-1,4-BENZOQUINOL METHYLASE, MITOCHONDRIAL"/>
    <property type="match status" value="1"/>
</dbReference>
<comment type="pathway">
    <text evidence="5">Quinol/quinone metabolism; menaquinone biosynthesis; menaquinol from 1,4-dihydroxy-2-naphthoate: step 2/2.</text>
</comment>
<keyword evidence="7" id="KW-1185">Reference proteome</keyword>
<feature type="binding site" evidence="5">
    <location>
        <position position="72"/>
    </location>
    <ligand>
        <name>S-adenosyl-L-methionine</name>
        <dbReference type="ChEBI" id="CHEBI:59789"/>
    </ligand>
</feature>